<dbReference type="GO" id="GO:0035721">
    <property type="term" value="P:intraciliary retrograde transport"/>
    <property type="evidence" value="ECO:0007669"/>
    <property type="project" value="TreeGrafter"/>
</dbReference>
<organism evidence="3 4">
    <name type="scientific">Pelagomonas calceolata</name>
    <dbReference type="NCBI Taxonomy" id="35677"/>
    <lineage>
        <taxon>Eukaryota</taxon>
        <taxon>Sar</taxon>
        <taxon>Stramenopiles</taxon>
        <taxon>Ochrophyta</taxon>
        <taxon>Pelagophyceae</taxon>
        <taxon>Pelagomonadales</taxon>
        <taxon>Pelagomonadaceae</taxon>
        <taxon>Pelagomonas</taxon>
    </lineage>
</organism>
<proteinExistence type="predicted"/>
<feature type="region of interest" description="Disordered" evidence="2">
    <location>
        <begin position="197"/>
        <end position="293"/>
    </location>
</feature>
<feature type="compositionally biased region" description="Basic residues" evidence="2">
    <location>
        <begin position="212"/>
        <end position="223"/>
    </location>
</feature>
<keyword evidence="4" id="KW-1185">Reference proteome</keyword>
<dbReference type="PANTHER" id="PTHR33724:SF1">
    <property type="entry name" value="INTRAFLAGELLAR TRANSPORT PROTEIN 43 HOMOLOG"/>
    <property type="match status" value="1"/>
</dbReference>
<dbReference type="EMBL" id="CAKKNE010000006">
    <property type="protein sequence ID" value="CAH0378736.1"/>
    <property type="molecule type" value="Genomic_DNA"/>
</dbReference>
<feature type="region of interest" description="Disordered" evidence="2">
    <location>
        <begin position="1"/>
        <end position="97"/>
    </location>
</feature>
<name>A0A8J2X6U8_9STRA</name>
<comment type="caution">
    <text evidence="3">The sequence shown here is derived from an EMBL/GenBank/DDBJ whole genome shotgun (WGS) entry which is preliminary data.</text>
</comment>
<dbReference type="OrthoDB" id="206950at2759"/>
<dbReference type="InterPro" id="IPR029302">
    <property type="entry name" value="IFT43"/>
</dbReference>
<evidence type="ECO:0000313" key="3">
    <source>
        <dbReference type="EMBL" id="CAH0378736.1"/>
    </source>
</evidence>
<feature type="compositionally biased region" description="Basic and acidic residues" evidence="2">
    <location>
        <begin position="60"/>
        <end position="70"/>
    </location>
</feature>
<dbReference type="PANTHER" id="PTHR33724">
    <property type="entry name" value="INTRAFLAGELLAR TRANSPORT PROTEIN 43 HOMOLOG"/>
    <property type="match status" value="1"/>
</dbReference>
<accession>A0A8J2X6U8</accession>
<sequence length="293" mass="32456">MGWADDEGGGDAKAGAKDEPRRRPRRASDEPAEAKDAGPRRPQKSENAWGSSSTGKSSSTRRDDDSDGEPRRRKRLADSDNEGETEITMIIPDLDEQAEEDITLQVAEAPRNRTIKLPTLAELNADLAAHSIIPVKPGEKRLDLSLLNNRLVPPAMVKENTEDWTWDGLLRDVARDFQEEAERNQVMREKKLAFEQKFATKSEDTGEALLKRQAKGGRRAAPKPKKEEGKEDKEEPKTADTAELDKALGKKEKSAAKGGRRARKRDPEPEAKPAPKEDSDSDDGDIAMQSEAK</sequence>
<protein>
    <submittedName>
        <fullName evidence="3">Uncharacterized protein</fullName>
    </submittedName>
</protein>
<keyword evidence="1" id="KW-0970">Cilium biogenesis/degradation</keyword>
<feature type="compositionally biased region" description="Basic and acidic residues" evidence="2">
    <location>
        <begin position="14"/>
        <end position="39"/>
    </location>
</feature>
<feature type="compositionally biased region" description="Basic and acidic residues" evidence="2">
    <location>
        <begin position="224"/>
        <end position="255"/>
    </location>
</feature>
<dbReference type="Proteomes" id="UP000789595">
    <property type="component" value="Unassembled WGS sequence"/>
</dbReference>
<reference evidence="3" key="1">
    <citation type="submission" date="2021-11" db="EMBL/GenBank/DDBJ databases">
        <authorList>
            <consortium name="Genoscope - CEA"/>
            <person name="William W."/>
        </authorList>
    </citation>
    <scope>NUCLEOTIDE SEQUENCE</scope>
</reference>
<evidence type="ECO:0000256" key="1">
    <source>
        <dbReference type="ARBA" id="ARBA00022794"/>
    </source>
</evidence>
<dbReference type="GO" id="GO:0005929">
    <property type="term" value="C:cilium"/>
    <property type="evidence" value="ECO:0007669"/>
    <property type="project" value="TreeGrafter"/>
</dbReference>
<dbReference type="AlphaFoldDB" id="A0A8J2X6U8"/>
<evidence type="ECO:0000313" key="4">
    <source>
        <dbReference type="Proteomes" id="UP000789595"/>
    </source>
</evidence>
<dbReference type="Pfam" id="PF15305">
    <property type="entry name" value="IFT43"/>
    <property type="match status" value="1"/>
</dbReference>
<feature type="compositionally biased region" description="Basic and acidic residues" evidence="2">
    <location>
        <begin position="265"/>
        <end position="278"/>
    </location>
</feature>
<evidence type="ECO:0000256" key="2">
    <source>
        <dbReference type="SAM" id="MobiDB-lite"/>
    </source>
</evidence>
<dbReference type="GO" id="GO:0030991">
    <property type="term" value="C:intraciliary transport particle A"/>
    <property type="evidence" value="ECO:0007669"/>
    <property type="project" value="InterPro"/>
</dbReference>
<gene>
    <name evidence="3" type="ORF">PECAL_6P03330</name>
</gene>